<name>A0A2J6S6Y9_HYAVF</name>
<evidence type="ECO:0000256" key="3">
    <source>
        <dbReference type="ARBA" id="ARBA00022651"/>
    </source>
</evidence>
<accession>A0A2J6S6Y9</accession>
<keyword evidence="3" id="KW-0119">Carbohydrate metabolism</keyword>
<comment type="similarity">
    <text evidence="1 10">Belongs to the tannase family.</text>
</comment>
<reference evidence="11 12" key="1">
    <citation type="submission" date="2016-04" db="EMBL/GenBank/DDBJ databases">
        <title>A degradative enzymes factory behind the ericoid mycorrhizal symbiosis.</title>
        <authorList>
            <consortium name="DOE Joint Genome Institute"/>
            <person name="Martino E."/>
            <person name="Morin E."/>
            <person name="Grelet G."/>
            <person name="Kuo A."/>
            <person name="Kohler A."/>
            <person name="Daghino S."/>
            <person name="Barry K."/>
            <person name="Choi C."/>
            <person name="Cichocki N."/>
            <person name="Clum A."/>
            <person name="Copeland A."/>
            <person name="Hainaut M."/>
            <person name="Haridas S."/>
            <person name="Labutti K."/>
            <person name="Lindquist E."/>
            <person name="Lipzen A."/>
            <person name="Khouja H.-R."/>
            <person name="Murat C."/>
            <person name="Ohm R."/>
            <person name="Olson A."/>
            <person name="Spatafora J."/>
            <person name="Veneault-Fourrey C."/>
            <person name="Henrissat B."/>
            <person name="Grigoriev I."/>
            <person name="Martin F."/>
            <person name="Perotto S."/>
        </authorList>
    </citation>
    <scope>NUCLEOTIDE SEQUENCE [LARGE SCALE GENOMIC DNA]</scope>
    <source>
        <strain evidence="11 12">F</strain>
    </source>
</reference>
<evidence type="ECO:0000256" key="4">
    <source>
        <dbReference type="ARBA" id="ARBA00022723"/>
    </source>
</evidence>
<evidence type="ECO:0000313" key="11">
    <source>
        <dbReference type="EMBL" id="PMD46532.1"/>
    </source>
</evidence>
<evidence type="ECO:0000256" key="7">
    <source>
        <dbReference type="ARBA" id="ARBA00022837"/>
    </source>
</evidence>
<dbReference type="EMBL" id="KZ613939">
    <property type="protein sequence ID" value="PMD46532.1"/>
    <property type="molecule type" value="Genomic_DNA"/>
</dbReference>
<dbReference type="InterPro" id="IPR011118">
    <property type="entry name" value="Tannase/feruloyl_esterase"/>
</dbReference>
<dbReference type="Pfam" id="PF07519">
    <property type="entry name" value="Tannase"/>
    <property type="match status" value="1"/>
</dbReference>
<keyword evidence="7" id="KW-0106">Calcium</keyword>
<dbReference type="PANTHER" id="PTHR33938">
    <property type="entry name" value="FERULOYL ESTERASE B-RELATED"/>
    <property type="match status" value="1"/>
</dbReference>
<keyword evidence="4" id="KW-0479">Metal-binding</keyword>
<dbReference type="AlphaFoldDB" id="A0A2J6S6Y9"/>
<evidence type="ECO:0000256" key="2">
    <source>
        <dbReference type="ARBA" id="ARBA00022487"/>
    </source>
</evidence>
<dbReference type="GO" id="GO:0030600">
    <property type="term" value="F:feruloyl esterase activity"/>
    <property type="evidence" value="ECO:0007669"/>
    <property type="project" value="UniProtKB-EC"/>
</dbReference>
<feature type="signal peptide" evidence="10">
    <location>
        <begin position="1"/>
        <end position="18"/>
    </location>
</feature>
<dbReference type="GO" id="GO:0045493">
    <property type="term" value="P:xylan catabolic process"/>
    <property type="evidence" value="ECO:0007669"/>
    <property type="project" value="UniProtKB-KW"/>
</dbReference>
<proteinExistence type="inferred from homology"/>
<evidence type="ECO:0000313" key="12">
    <source>
        <dbReference type="Proteomes" id="UP000235786"/>
    </source>
</evidence>
<dbReference type="InterPro" id="IPR029058">
    <property type="entry name" value="AB_hydrolase_fold"/>
</dbReference>
<protein>
    <recommendedName>
        <fullName evidence="10">Carboxylic ester hydrolase</fullName>
        <ecNumber evidence="10">3.1.1.-</ecNumber>
    </recommendedName>
</protein>
<dbReference type="Proteomes" id="UP000235786">
    <property type="component" value="Unassembled WGS sequence"/>
</dbReference>
<keyword evidence="12" id="KW-1185">Reference proteome</keyword>
<keyword evidence="3" id="KW-0858">Xylan degradation</keyword>
<evidence type="ECO:0000256" key="1">
    <source>
        <dbReference type="ARBA" id="ARBA00006249"/>
    </source>
</evidence>
<dbReference type="EC" id="3.1.1.-" evidence="10"/>
<evidence type="ECO:0000256" key="10">
    <source>
        <dbReference type="RuleBase" id="RU361238"/>
    </source>
</evidence>
<keyword evidence="6 10" id="KW-0378">Hydrolase</keyword>
<dbReference type="PANTHER" id="PTHR33938:SF15">
    <property type="entry name" value="FERULOYL ESTERASE B-RELATED"/>
    <property type="match status" value="1"/>
</dbReference>
<keyword evidence="3" id="KW-0624">Polysaccharide degradation</keyword>
<organism evidence="11 12">
    <name type="scientific">Hyaloscypha variabilis (strain UAMH 11265 / GT02V1 / F)</name>
    <name type="common">Meliniomyces variabilis</name>
    <dbReference type="NCBI Taxonomy" id="1149755"/>
    <lineage>
        <taxon>Eukaryota</taxon>
        <taxon>Fungi</taxon>
        <taxon>Dikarya</taxon>
        <taxon>Ascomycota</taxon>
        <taxon>Pezizomycotina</taxon>
        <taxon>Leotiomycetes</taxon>
        <taxon>Helotiales</taxon>
        <taxon>Hyaloscyphaceae</taxon>
        <taxon>Hyaloscypha</taxon>
        <taxon>Hyaloscypha variabilis</taxon>
    </lineage>
</organism>
<sequence>MRLSFFTCLLAIPSLCCANEILYEKRDYIFSDPSSACSQFGASITLENVTVNFANFVPAGTNLSFTQDYGLALCGYPNALVTSDMCRVAMYVATSYRSGITLEAWLPINWTGRFLSTGNGGESGCIQYPDLAYTAGLGFATVGANNGHNGTTGVAFANNSDVVEDFAIRSLHTGVVVGKELTKQFYGTAHKKSYYLGCSTGGRQGFKSVQSYPLDFDGVLAGAPALNYPNLNSWSAHFYPIFGDLGNATFVPVGLWAVIHQEILNQCDGIDGVIDGIVEDPELCRFRPEALQCPPGTTNSSTCLTSAQVGAVRKAFTDFYGVDGNLIYPRMQPGSETIASFVYYTGGPFSYSSDWFKYVVYNNSNWNPASFTIEDAKVAEDQNPFDIATWNGNISAFQNNGGKLRSISGMGHCEGGDGAYFIGNLLASVSTMDPQNNVLLRIIDWVENGNAPETVTGTKFVNDDPAQGVAFVRNHCTYPKRNVCTNPGNYTSPDAWTCVL</sequence>
<keyword evidence="5 10" id="KW-0732">Signal</keyword>
<comment type="catalytic activity">
    <reaction evidence="9">
        <text>feruloyl-polysaccharide + H2O = ferulate + polysaccharide.</text>
        <dbReference type="EC" id="3.1.1.73"/>
    </reaction>
</comment>
<dbReference type="GO" id="GO:0046872">
    <property type="term" value="F:metal ion binding"/>
    <property type="evidence" value="ECO:0007669"/>
    <property type="project" value="UniProtKB-KW"/>
</dbReference>
<evidence type="ECO:0000256" key="8">
    <source>
        <dbReference type="ARBA" id="ARBA00023157"/>
    </source>
</evidence>
<evidence type="ECO:0000256" key="9">
    <source>
        <dbReference type="ARBA" id="ARBA00034075"/>
    </source>
</evidence>
<dbReference type="SUPFAM" id="SSF53474">
    <property type="entry name" value="alpha/beta-Hydrolases"/>
    <property type="match status" value="1"/>
</dbReference>
<evidence type="ECO:0000256" key="5">
    <source>
        <dbReference type="ARBA" id="ARBA00022729"/>
    </source>
</evidence>
<evidence type="ECO:0000256" key="6">
    <source>
        <dbReference type="ARBA" id="ARBA00022801"/>
    </source>
</evidence>
<gene>
    <name evidence="11" type="ORF">L207DRAFT_523916</name>
</gene>
<keyword evidence="2" id="KW-0719">Serine esterase</keyword>
<feature type="chain" id="PRO_5014208743" description="Carboxylic ester hydrolase" evidence="10">
    <location>
        <begin position="19"/>
        <end position="500"/>
    </location>
</feature>
<keyword evidence="8" id="KW-1015">Disulfide bond</keyword>
<dbReference type="OrthoDB" id="3039123at2759"/>